<keyword evidence="6" id="KW-1185">Reference proteome</keyword>
<dbReference type="InterPro" id="IPR036457">
    <property type="entry name" value="PPM-type-like_dom_sf"/>
</dbReference>
<dbReference type="InterPro" id="IPR011006">
    <property type="entry name" value="CheY-like_superfamily"/>
</dbReference>
<organism evidence="5 6">
    <name type="scientific">Desulfomonile tiedjei (strain ATCC 49306 / DSM 6799 / DCB-1)</name>
    <dbReference type="NCBI Taxonomy" id="706587"/>
    <lineage>
        <taxon>Bacteria</taxon>
        <taxon>Pseudomonadati</taxon>
        <taxon>Thermodesulfobacteriota</taxon>
        <taxon>Desulfomonilia</taxon>
        <taxon>Desulfomonilales</taxon>
        <taxon>Desulfomonilaceae</taxon>
        <taxon>Desulfomonile</taxon>
    </lineage>
</organism>
<feature type="domain" description="Response regulatory" evidence="4">
    <location>
        <begin position="8"/>
        <end position="123"/>
    </location>
</feature>
<evidence type="ECO:0000256" key="1">
    <source>
        <dbReference type="ARBA" id="ARBA00022553"/>
    </source>
</evidence>
<sequence length="409" mass="45434">MTDGSKPEILIVDDVTENIKILMDGLKSDYTTYFAKNGKAALEIAKAKSPDLILLDIVMPEMDGYEVCRRLKNNGSTSNIPVIFVTGKAEEDDETQGLELGAVDYVTKPFSLPIVKARVKNHLELKRRGDLIQENIAELKKADEALQRANADLMDANKRIMESIWYAHTIQTSFLPNDQEIAAHLRDYFIIWKPRDVIGGDLYQFKFFEKGFVVAVMDCTGHGVPGAIVTMIAGANLDRALEDVGYTNPALVLNKLNSLVKTSLNQHHAETSSDDGLDAGLCFVDTVRKELVFAGARIGLYCVRDGETRLIRGDKQSVGYKSSSLDFNYVNHTVSIDARTTFCMCTDGTIDQTGGPKGLPFDRKNFESLLSSHWDEAFCVQKQLIEKAIETYRGDEPQLDDITVVGFTV</sequence>
<dbReference type="PROSITE" id="PS50110">
    <property type="entry name" value="RESPONSE_REGULATORY"/>
    <property type="match status" value="1"/>
</dbReference>
<dbReference type="Gene3D" id="3.40.50.2300">
    <property type="match status" value="1"/>
</dbReference>
<dbReference type="HOGENOM" id="CLU_000445_43_7_7"/>
<dbReference type="InterPro" id="IPR050595">
    <property type="entry name" value="Bact_response_regulator"/>
</dbReference>
<dbReference type="SMART" id="SM00448">
    <property type="entry name" value="REC"/>
    <property type="match status" value="1"/>
</dbReference>
<dbReference type="PANTHER" id="PTHR44591:SF3">
    <property type="entry name" value="RESPONSE REGULATORY DOMAIN-CONTAINING PROTEIN"/>
    <property type="match status" value="1"/>
</dbReference>
<feature type="modified residue" description="4-aspartylphosphate" evidence="2">
    <location>
        <position position="56"/>
    </location>
</feature>
<evidence type="ECO:0000256" key="3">
    <source>
        <dbReference type="SAM" id="Coils"/>
    </source>
</evidence>
<name>I4C9H6_DESTA</name>
<evidence type="ECO:0000259" key="4">
    <source>
        <dbReference type="PROSITE" id="PS50110"/>
    </source>
</evidence>
<gene>
    <name evidence="5" type="ordered locus">Desti_3568</name>
</gene>
<dbReference type="AlphaFoldDB" id="I4C9H6"/>
<dbReference type="InterPro" id="IPR001789">
    <property type="entry name" value="Sig_transdc_resp-reg_receiver"/>
</dbReference>
<feature type="coiled-coil region" evidence="3">
    <location>
        <begin position="132"/>
        <end position="159"/>
    </location>
</feature>
<evidence type="ECO:0000313" key="6">
    <source>
        <dbReference type="Proteomes" id="UP000006055"/>
    </source>
</evidence>
<dbReference type="KEGG" id="dti:Desti_3568"/>
<evidence type="ECO:0000256" key="2">
    <source>
        <dbReference type="PROSITE-ProRule" id="PRU00169"/>
    </source>
</evidence>
<dbReference type="Pfam" id="PF00072">
    <property type="entry name" value="Response_reg"/>
    <property type="match status" value="1"/>
</dbReference>
<dbReference type="SUPFAM" id="SSF52172">
    <property type="entry name" value="CheY-like"/>
    <property type="match status" value="1"/>
</dbReference>
<dbReference type="PATRIC" id="fig|706587.4.peg.4055"/>
<dbReference type="Gene3D" id="3.60.40.10">
    <property type="entry name" value="PPM-type phosphatase domain"/>
    <property type="match status" value="1"/>
</dbReference>
<reference evidence="6" key="1">
    <citation type="submission" date="2012-06" db="EMBL/GenBank/DDBJ databases">
        <title>Complete sequence of chromosome of Desulfomonile tiedjei DSM 6799.</title>
        <authorList>
            <person name="Lucas S."/>
            <person name="Copeland A."/>
            <person name="Lapidus A."/>
            <person name="Glavina del Rio T."/>
            <person name="Dalin E."/>
            <person name="Tice H."/>
            <person name="Bruce D."/>
            <person name="Goodwin L."/>
            <person name="Pitluck S."/>
            <person name="Peters L."/>
            <person name="Ovchinnikova G."/>
            <person name="Zeytun A."/>
            <person name="Lu M."/>
            <person name="Kyrpides N."/>
            <person name="Mavromatis K."/>
            <person name="Ivanova N."/>
            <person name="Brettin T."/>
            <person name="Detter J.C."/>
            <person name="Han C."/>
            <person name="Larimer F."/>
            <person name="Land M."/>
            <person name="Hauser L."/>
            <person name="Markowitz V."/>
            <person name="Cheng J.-F."/>
            <person name="Hugenholtz P."/>
            <person name="Woyke T."/>
            <person name="Wu D."/>
            <person name="Spring S."/>
            <person name="Schroeder M."/>
            <person name="Brambilla E."/>
            <person name="Klenk H.-P."/>
            <person name="Eisen J.A."/>
        </authorList>
    </citation>
    <scope>NUCLEOTIDE SEQUENCE [LARGE SCALE GENOMIC DNA]</scope>
    <source>
        <strain evidence="6">ATCC 49306 / DSM 6799 / DCB-1</strain>
    </source>
</reference>
<dbReference type="Proteomes" id="UP000006055">
    <property type="component" value="Chromosome"/>
</dbReference>
<dbReference type="InterPro" id="IPR001932">
    <property type="entry name" value="PPM-type_phosphatase-like_dom"/>
</dbReference>
<accession>I4C9H6</accession>
<proteinExistence type="predicted"/>
<dbReference type="EMBL" id="CP003360">
    <property type="protein sequence ID" value="AFM26217.1"/>
    <property type="molecule type" value="Genomic_DNA"/>
</dbReference>
<dbReference type="GO" id="GO:0000160">
    <property type="term" value="P:phosphorelay signal transduction system"/>
    <property type="evidence" value="ECO:0007669"/>
    <property type="project" value="InterPro"/>
</dbReference>
<dbReference type="eggNOG" id="COG2208">
    <property type="taxonomic scope" value="Bacteria"/>
</dbReference>
<dbReference type="eggNOG" id="COG3437">
    <property type="taxonomic scope" value="Bacteria"/>
</dbReference>
<keyword evidence="1 2" id="KW-0597">Phosphoprotein</keyword>
<dbReference type="RefSeq" id="WP_014811348.1">
    <property type="nucleotide sequence ID" value="NC_018025.1"/>
</dbReference>
<dbReference type="CDD" id="cd19920">
    <property type="entry name" value="REC_PA4781-like"/>
    <property type="match status" value="1"/>
</dbReference>
<keyword evidence="3" id="KW-0175">Coiled coil</keyword>
<dbReference type="OrthoDB" id="20101at2"/>
<dbReference type="STRING" id="706587.Desti_3568"/>
<dbReference type="PANTHER" id="PTHR44591">
    <property type="entry name" value="STRESS RESPONSE REGULATOR PROTEIN 1"/>
    <property type="match status" value="1"/>
</dbReference>
<evidence type="ECO:0000313" key="5">
    <source>
        <dbReference type="EMBL" id="AFM26217.1"/>
    </source>
</evidence>
<dbReference type="Pfam" id="PF07228">
    <property type="entry name" value="SpoIIE"/>
    <property type="match status" value="1"/>
</dbReference>
<protein>
    <submittedName>
        <fullName evidence="5">Response regulator containing a CheY-like receiver domain and an HD-GYP domain</fullName>
    </submittedName>
</protein>